<dbReference type="Pfam" id="PF21226">
    <property type="entry name" value="MalQ_N"/>
    <property type="match status" value="1"/>
</dbReference>
<evidence type="ECO:0000313" key="4">
    <source>
        <dbReference type="Proteomes" id="UP000282433"/>
    </source>
</evidence>
<evidence type="ECO:0000256" key="1">
    <source>
        <dbReference type="SAM" id="MobiDB-lite"/>
    </source>
</evidence>
<feature type="compositionally biased region" description="Low complexity" evidence="1">
    <location>
        <begin position="127"/>
        <end position="138"/>
    </location>
</feature>
<evidence type="ECO:0000313" key="3">
    <source>
        <dbReference type="EMBL" id="VEB04084.1"/>
    </source>
</evidence>
<protein>
    <submittedName>
        <fullName evidence="3">4-alpha-glucanotransferase</fullName>
    </submittedName>
</protein>
<evidence type="ECO:0000259" key="2">
    <source>
        <dbReference type="Pfam" id="PF21226"/>
    </source>
</evidence>
<reference evidence="3 4" key="1">
    <citation type="submission" date="2018-12" db="EMBL/GenBank/DDBJ databases">
        <authorList>
            <consortium name="Pathogen Informatics"/>
        </authorList>
    </citation>
    <scope>NUCLEOTIDE SEQUENCE [LARGE SCALE GENOMIC DNA]</scope>
    <source>
        <strain evidence="3 4">NCTC13635</strain>
    </source>
</reference>
<dbReference type="Proteomes" id="UP000282433">
    <property type="component" value="Chromosome"/>
</dbReference>
<name>A0A3S4KIX7_KLEPN</name>
<dbReference type="EMBL" id="LR134162">
    <property type="protein sequence ID" value="VEB04084.1"/>
    <property type="molecule type" value="Genomic_DNA"/>
</dbReference>
<dbReference type="GO" id="GO:0016740">
    <property type="term" value="F:transferase activity"/>
    <property type="evidence" value="ECO:0007669"/>
    <property type="project" value="UniProtKB-KW"/>
</dbReference>
<accession>A0A3S4KIX7</accession>
<feature type="domain" description="MalQ N-terminal beta-sandwich" evidence="2">
    <location>
        <begin position="55"/>
        <end position="120"/>
    </location>
</feature>
<dbReference type="InterPro" id="IPR048458">
    <property type="entry name" value="MalQ_N"/>
</dbReference>
<feature type="region of interest" description="Disordered" evidence="1">
    <location>
        <begin position="88"/>
        <end position="138"/>
    </location>
</feature>
<sequence>MESKRLDNAALAAGISPSYINAHGKPQSIAAVTKQRLLDAMHRSTAATKVAVNPLPNVKIFTHGKKMSLPVAGRGEYQWILTTEDGKQYQGKTRGGETLPLPAKLPEGYHSLTLHPRRGSAGTAGLSSRQRAAMSRSR</sequence>
<keyword evidence="3" id="KW-0808">Transferase</keyword>
<organism evidence="3 4">
    <name type="scientific">Klebsiella pneumoniae</name>
    <dbReference type="NCBI Taxonomy" id="573"/>
    <lineage>
        <taxon>Bacteria</taxon>
        <taxon>Pseudomonadati</taxon>
        <taxon>Pseudomonadota</taxon>
        <taxon>Gammaproteobacteria</taxon>
        <taxon>Enterobacterales</taxon>
        <taxon>Enterobacteriaceae</taxon>
        <taxon>Klebsiella/Raoultella group</taxon>
        <taxon>Klebsiella</taxon>
        <taxon>Klebsiella pneumoniae complex</taxon>
    </lineage>
</organism>
<dbReference type="AlphaFoldDB" id="A0A3S4KIX7"/>
<proteinExistence type="predicted"/>
<gene>
    <name evidence="3" type="primary">malQ_1</name>
    <name evidence="3" type="ORF">NCTC13635_04149</name>
</gene>